<name>A0ABD3ADG1_9GENT</name>
<comment type="caution">
    <text evidence="1">The sequence shown here is derived from an EMBL/GenBank/DDBJ whole genome shotgun (WGS) entry which is preliminary data.</text>
</comment>
<keyword evidence="2" id="KW-1185">Reference proteome</keyword>
<protein>
    <submittedName>
        <fullName evidence="1">Uncharacterized protein</fullName>
    </submittedName>
</protein>
<proteinExistence type="predicted"/>
<dbReference type="EMBL" id="JBJUIK010000004">
    <property type="protein sequence ID" value="KAL3529784.1"/>
    <property type="molecule type" value="Genomic_DNA"/>
</dbReference>
<evidence type="ECO:0000313" key="1">
    <source>
        <dbReference type="EMBL" id="KAL3529784.1"/>
    </source>
</evidence>
<accession>A0ABD3ADG1</accession>
<organism evidence="1 2">
    <name type="scientific">Cinchona calisaya</name>
    <dbReference type="NCBI Taxonomy" id="153742"/>
    <lineage>
        <taxon>Eukaryota</taxon>
        <taxon>Viridiplantae</taxon>
        <taxon>Streptophyta</taxon>
        <taxon>Embryophyta</taxon>
        <taxon>Tracheophyta</taxon>
        <taxon>Spermatophyta</taxon>
        <taxon>Magnoliopsida</taxon>
        <taxon>eudicotyledons</taxon>
        <taxon>Gunneridae</taxon>
        <taxon>Pentapetalae</taxon>
        <taxon>asterids</taxon>
        <taxon>lamiids</taxon>
        <taxon>Gentianales</taxon>
        <taxon>Rubiaceae</taxon>
        <taxon>Cinchonoideae</taxon>
        <taxon>Cinchoneae</taxon>
        <taxon>Cinchona</taxon>
    </lineage>
</organism>
<gene>
    <name evidence="1" type="ORF">ACH5RR_009106</name>
</gene>
<evidence type="ECO:0000313" key="2">
    <source>
        <dbReference type="Proteomes" id="UP001630127"/>
    </source>
</evidence>
<reference evidence="1 2" key="1">
    <citation type="submission" date="2024-11" db="EMBL/GenBank/DDBJ databases">
        <title>A near-complete genome assembly of Cinchona calisaya.</title>
        <authorList>
            <person name="Lian D.C."/>
            <person name="Zhao X.W."/>
            <person name="Wei L."/>
        </authorList>
    </citation>
    <scope>NUCLEOTIDE SEQUENCE [LARGE SCALE GENOMIC DNA]</scope>
    <source>
        <tissue evidence="1">Nenye</tissue>
    </source>
</reference>
<dbReference type="AlphaFoldDB" id="A0ABD3ADG1"/>
<sequence length="78" mass="8972">MNIISILPTCAERKEVHVAEVVRLHQEVKFHKSERLLLKRLLRSEGSSNQDFEEAHEKLAKAIDDTNEHLKSTVVQVV</sequence>
<dbReference type="Proteomes" id="UP001630127">
    <property type="component" value="Unassembled WGS sequence"/>
</dbReference>